<keyword evidence="1" id="KW-0479">Metal-binding</keyword>
<protein>
    <recommendedName>
        <fullName evidence="3">CCHC-type domain-containing protein</fullName>
    </recommendedName>
</protein>
<dbReference type="EMBL" id="JBEUOH010000004">
    <property type="protein sequence ID" value="KAL0894587.1"/>
    <property type="molecule type" value="Genomic_DNA"/>
</dbReference>
<evidence type="ECO:0000313" key="8">
    <source>
        <dbReference type="Proteomes" id="UP001549920"/>
    </source>
</evidence>
<dbReference type="Proteomes" id="UP001549921">
    <property type="component" value="Unassembled WGS sequence"/>
</dbReference>
<sequence length="312" mass="34777">MGVVRGVPVDWTDDEIIENISVPIGCGKIIKARRLKRKISNNGQTNFVPIETVVLTFDGQVLPKRVFICYNALPVDLYIYPTIQCFNCCRYGHIKSQCRSTPKCYKCGQDHSGDSCSVEEEFVSCCLCSSKHYATSKKCPEYSRQRSIKESMAKSCISYAEAVKLHPPISKSYADVLLSVPPHSKESHSTYIPNNSNNSDNKVTSYKKTVFKKPSSPRPSSSKGYDRAAHQAIIKDYNAPITKSGCTLINSNNQDDSFSNMSIRELLLTLINSLHQSNFISVPSHVAQPDKEFVRSSHTESGEGDSVELPQY</sequence>
<feature type="compositionally biased region" description="Basic and acidic residues" evidence="2">
    <location>
        <begin position="291"/>
        <end position="301"/>
    </location>
</feature>
<keyword evidence="1" id="KW-0863">Zinc-finger</keyword>
<evidence type="ECO:0000313" key="4">
    <source>
        <dbReference type="EMBL" id="KAL0850398.1"/>
    </source>
</evidence>
<evidence type="ECO:0000256" key="1">
    <source>
        <dbReference type="PROSITE-ProRule" id="PRU00047"/>
    </source>
</evidence>
<dbReference type="EMBL" id="JBEUOH010000022">
    <property type="protein sequence ID" value="KAL0867788.1"/>
    <property type="molecule type" value="Genomic_DNA"/>
</dbReference>
<keyword evidence="1" id="KW-0862">Zinc</keyword>
<proteinExistence type="predicted"/>
<dbReference type="PROSITE" id="PS50158">
    <property type="entry name" value="ZF_CCHC"/>
    <property type="match status" value="1"/>
</dbReference>
<feature type="domain" description="CCHC-type" evidence="3">
    <location>
        <begin position="85"/>
        <end position="100"/>
    </location>
</feature>
<dbReference type="EMBL" id="JBEUOH010000005">
    <property type="protein sequence ID" value="KAL0894032.1"/>
    <property type="molecule type" value="Genomic_DNA"/>
</dbReference>
<evidence type="ECO:0000313" key="5">
    <source>
        <dbReference type="EMBL" id="KAL0867788.1"/>
    </source>
</evidence>
<dbReference type="GO" id="GO:0008270">
    <property type="term" value="F:zinc ion binding"/>
    <property type="evidence" value="ECO:0007669"/>
    <property type="project" value="UniProtKB-KW"/>
</dbReference>
<gene>
    <name evidence="5" type="ORF">ABMA27_008495</name>
    <name evidence="7" type="ORF">ABMA27_013154</name>
    <name evidence="6" type="ORF">ABMA27_014098</name>
    <name evidence="4" type="ORF">ABMA28_012212</name>
</gene>
<keyword evidence="8" id="KW-1185">Reference proteome</keyword>
<evidence type="ECO:0000313" key="6">
    <source>
        <dbReference type="EMBL" id="KAL0894032.1"/>
    </source>
</evidence>
<accession>A0ABD0TM20</accession>
<evidence type="ECO:0000313" key="9">
    <source>
        <dbReference type="Proteomes" id="UP001549921"/>
    </source>
</evidence>
<comment type="caution">
    <text evidence="4">The sequence shown here is derived from an EMBL/GenBank/DDBJ whole genome shotgun (WGS) entry which is preliminary data.</text>
</comment>
<dbReference type="EMBL" id="JBEDNZ010000003">
    <property type="protein sequence ID" value="KAL0850398.1"/>
    <property type="molecule type" value="Genomic_DNA"/>
</dbReference>
<dbReference type="Proteomes" id="UP001549920">
    <property type="component" value="Unassembled WGS sequence"/>
</dbReference>
<evidence type="ECO:0000259" key="3">
    <source>
        <dbReference type="PROSITE" id="PS50158"/>
    </source>
</evidence>
<reference evidence="8 9" key="1">
    <citation type="submission" date="2024-06" db="EMBL/GenBank/DDBJ databases">
        <title>A chromosome-level genome assembly of beet webworm, Loxostege sticticalis.</title>
        <authorList>
            <person name="Zhang Y."/>
        </authorList>
    </citation>
    <scope>NUCLEOTIDE SEQUENCE [LARGE SCALE GENOMIC DNA]</scope>
    <source>
        <strain evidence="5">AQ026</strain>
        <strain evidence="4">AQ028</strain>
        <tissue evidence="4">Male pupae</tissue>
        <tissue evidence="5">Whole body</tissue>
    </source>
</reference>
<feature type="region of interest" description="Disordered" evidence="2">
    <location>
        <begin position="291"/>
        <end position="312"/>
    </location>
</feature>
<name>A0ABD0TM20_LOXSC</name>
<organism evidence="4 9">
    <name type="scientific">Loxostege sticticalis</name>
    <name type="common">Beet webworm moth</name>
    <dbReference type="NCBI Taxonomy" id="481309"/>
    <lineage>
        <taxon>Eukaryota</taxon>
        <taxon>Metazoa</taxon>
        <taxon>Ecdysozoa</taxon>
        <taxon>Arthropoda</taxon>
        <taxon>Hexapoda</taxon>
        <taxon>Insecta</taxon>
        <taxon>Pterygota</taxon>
        <taxon>Neoptera</taxon>
        <taxon>Endopterygota</taxon>
        <taxon>Lepidoptera</taxon>
        <taxon>Glossata</taxon>
        <taxon>Ditrysia</taxon>
        <taxon>Pyraloidea</taxon>
        <taxon>Crambidae</taxon>
        <taxon>Pyraustinae</taxon>
        <taxon>Loxostege</taxon>
    </lineage>
</organism>
<dbReference type="AlphaFoldDB" id="A0ABD0TM20"/>
<evidence type="ECO:0000256" key="2">
    <source>
        <dbReference type="SAM" id="MobiDB-lite"/>
    </source>
</evidence>
<dbReference type="InterPro" id="IPR001878">
    <property type="entry name" value="Znf_CCHC"/>
</dbReference>
<evidence type="ECO:0000313" key="7">
    <source>
        <dbReference type="EMBL" id="KAL0894587.1"/>
    </source>
</evidence>